<gene>
    <name evidence="17" type="ORF">TMU3MR103_1062</name>
</gene>
<comment type="similarity">
    <text evidence="2 15">Belongs to the Cob(I)alamin adenosyltransferase family.</text>
</comment>
<evidence type="ECO:0000256" key="7">
    <source>
        <dbReference type="ARBA" id="ARBA00022679"/>
    </source>
</evidence>
<proteinExistence type="inferred from homology"/>
<evidence type="ECO:0000313" key="17">
    <source>
        <dbReference type="EMBL" id="KFN91335.1"/>
    </source>
</evidence>
<dbReference type="InterPro" id="IPR036451">
    <property type="entry name" value="CblAdoTrfase-like_sf"/>
</dbReference>
<dbReference type="NCBIfam" id="TIGR00636">
    <property type="entry name" value="PduO_Nterm"/>
    <property type="match status" value="1"/>
</dbReference>
<dbReference type="GO" id="GO:0005524">
    <property type="term" value="F:ATP binding"/>
    <property type="evidence" value="ECO:0007669"/>
    <property type="project" value="UniProtKB-UniRule"/>
</dbReference>
<dbReference type="PATRIC" id="fig|1302648.3.peg.1030"/>
<dbReference type="AlphaFoldDB" id="A0A091C3S6"/>
<protein>
    <recommendedName>
        <fullName evidence="5 15">Corrinoid adenosyltransferase</fullName>
        <ecNumber evidence="4 15">2.5.1.17</ecNumber>
    </recommendedName>
    <alternativeName>
        <fullName evidence="10 15">Cob(II)alamin adenosyltransferase</fullName>
    </alternativeName>
    <alternativeName>
        <fullName evidence="12 15">Cob(II)yrinic acid a,c-diamide adenosyltransferase</fullName>
    </alternativeName>
    <alternativeName>
        <fullName evidence="11 15">Cobinamide/cobalamin adenosyltransferase</fullName>
    </alternativeName>
</protein>
<keyword evidence="8 15" id="KW-0547">Nucleotide-binding</keyword>
<dbReference type="GO" id="GO:0009236">
    <property type="term" value="P:cobalamin biosynthetic process"/>
    <property type="evidence" value="ECO:0007669"/>
    <property type="project" value="UniProtKB-UniRule"/>
</dbReference>
<comment type="pathway">
    <text evidence="1 15">Cofactor biosynthesis; adenosylcobalamin biosynthesis; adenosylcobalamin from cob(II)yrinate a,c-diamide: step 2/7.</text>
</comment>
<evidence type="ECO:0000256" key="5">
    <source>
        <dbReference type="ARBA" id="ARBA00020963"/>
    </source>
</evidence>
<dbReference type="PANTHER" id="PTHR12213:SF0">
    <property type="entry name" value="CORRINOID ADENOSYLTRANSFERASE MMAB"/>
    <property type="match status" value="1"/>
</dbReference>
<evidence type="ECO:0000256" key="10">
    <source>
        <dbReference type="ARBA" id="ARBA00031529"/>
    </source>
</evidence>
<dbReference type="Gene3D" id="1.20.1200.10">
    <property type="entry name" value="Cobalamin adenosyltransferase-like"/>
    <property type="match status" value="1"/>
</dbReference>
<name>A0A091C3S6_9ENTE</name>
<dbReference type="FunFam" id="1.20.1200.10:FF:000001">
    <property type="entry name" value="Cob(I)yrinic acid a,c-diamide adenosyltransferase"/>
    <property type="match status" value="1"/>
</dbReference>
<evidence type="ECO:0000256" key="9">
    <source>
        <dbReference type="ARBA" id="ARBA00022840"/>
    </source>
</evidence>
<organism evidence="17 18">
    <name type="scientific">Tetragenococcus muriaticus 3MR10-3</name>
    <dbReference type="NCBI Taxonomy" id="1302648"/>
    <lineage>
        <taxon>Bacteria</taxon>
        <taxon>Bacillati</taxon>
        <taxon>Bacillota</taxon>
        <taxon>Bacilli</taxon>
        <taxon>Lactobacillales</taxon>
        <taxon>Enterococcaceae</taxon>
        <taxon>Tetragenococcus</taxon>
    </lineage>
</organism>
<evidence type="ECO:0000256" key="1">
    <source>
        <dbReference type="ARBA" id="ARBA00005121"/>
    </source>
</evidence>
<dbReference type="RefSeq" id="WP_028790802.1">
    <property type="nucleotide sequence ID" value="NZ_JPVT01000102.1"/>
</dbReference>
<dbReference type="EMBL" id="JPVT01000102">
    <property type="protein sequence ID" value="KFN91335.1"/>
    <property type="molecule type" value="Genomic_DNA"/>
</dbReference>
<dbReference type="SUPFAM" id="SSF89028">
    <property type="entry name" value="Cobalamin adenosyltransferase-like"/>
    <property type="match status" value="1"/>
</dbReference>
<dbReference type="UniPathway" id="UPA00148">
    <property type="reaction ID" value="UER00233"/>
</dbReference>
<comment type="catalytic activity">
    <reaction evidence="13 15">
        <text>2 cob(II)yrinate a,c diamide + reduced [electron-transfer flavoprotein] + 2 ATP = 2 adenosylcob(III)yrinate a,c-diamide + 2 triphosphate + oxidized [electron-transfer flavoprotein] + 3 H(+)</text>
        <dbReference type="Rhea" id="RHEA:11528"/>
        <dbReference type="Rhea" id="RHEA-COMP:10685"/>
        <dbReference type="Rhea" id="RHEA-COMP:10686"/>
        <dbReference type="ChEBI" id="CHEBI:15378"/>
        <dbReference type="ChEBI" id="CHEBI:18036"/>
        <dbReference type="ChEBI" id="CHEBI:30616"/>
        <dbReference type="ChEBI" id="CHEBI:57692"/>
        <dbReference type="ChEBI" id="CHEBI:58307"/>
        <dbReference type="ChEBI" id="CHEBI:58503"/>
        <dbReference type="ChEBI" id="CHEBI:58537"/>
        <dbReference type="EC" id="2.5.1.17"/>
    </reaction>
</comment>
<dbReference type="InterPro" id="IPR029499">
    <property type="entry name" value="PduO-typ"/>
</dbReference>
<evidence type="ECO:0000256" key="2">
    <source>
        <dbReference type="ARBA" id="ARBA00007487"/>
    </source>
</evidence>
<evidence type="ECO:0000256" key="6">
    <source>
        <dbReference type="ARBA" id="ARBA00022573"/>
    </source>
</evidence>
<evidence type="ECO:0000313" key="18">
    <source>
        <dbReference type="Proteomes" id="UP000029381"/>
    </source>
</evidence>
<keyword evidence="9 15" id="KW-0067">ATP-binding</keyword>
<comment type="caution">
    <text evidence="17">The sequence shown here is derived from an EMBL/GenBank/DDBJ whole genome shotgun (WGS) entry which is preliminary data.</text>
</comment>
<evidence type="ECO:0000256" key="14">
    <source>
        <dbReference type="ARBA" id="ARBA00048692"/>
    </source>
</evidence>
<evidence type="ECO:0000256" key="11">
    <source>
        <dbReference type="ARBA" id="ARBA00033334"/>
    </source>
</evidence>
<keyword evidence="7 15" id="KW-0808">Transferase</keyword>
<comment type="catalytic activity">
    <reaction evidence="14 15">
        <text>2 cob(II)alamin + reduced [electron-transfer flavoprotein] + 2 ATP = 2 adenosylcob(III)alamin + 2 triphosphate + oxidized [electron-transfer flavoprotein] + 3 H(+)</text>
        <dbReference type="Rhea" id="RHEA:28671"/>
        <dbReference type="Rhea" id="RHEA-COMP:10685"/>
        <dbReference type="Rhea" id="RHEA-COMP:10686"/>
        <dbReference type="ChEBI" id="CHEBI:15378"/>
        <dbReference type="ChEBI" id="CHEBI:16304"/>
        <dbReference type="ChEBI" id="CHEBI:18036"/>
        <dbReference type="ChEBI" id="CHEBI:18408"/>
        <dbReference type="ChEBI" id="CHEBI:30616"/>
        <dbReference type="ChEBI" id="CHEBI:57692"/>
        <dbReference type="ChEBI" id="CHEBI:58307"/>
        <dbReference type="EC" id="2.5.1.17"/>
    </reaction>
</comment>
<comment type="subunit">
    <text evidence="3">Homotrimer.</text>
</comment>
<keyword evidence="6 15" id="KW-0169">Cobalamin biosynthesis</keyword>
<sequence length="209" mass="24115">MQVYTRTGDQGMTKLVGGLEVTKDDPRIEAYGTIDELNSLVGCIASLPQLNSSFKEELVQIQHYLFDCGNDLATPTFKEMRKISPRTRNPNAPFYPYVVKKEMVEWLEERIDFYTKIPPEINYFILPGGTNESAQLHLARTVARRAERQIVTFQKQGQVNPSALQFINRLSDYFFVLARVVNTQAETKDVRYERSKKVFHSKLTKEDIQ</sequence>
<dbReference type="InterPro" id="IPR016030">
    <property type="entry name" value="CblAdoTrfase-like"/>
</dbReference>
<evidence type="ECO:0000256" key="8">
    <source>
        <dbReference type="ARBA" id="ARBA00022741"/>
    </source>
</evidence>
<reference evidence="17 18" key="1">
    <citation type="submission" date="2014-08" db="EMBL/GenBank/DDBJ databases">
        <title>Genome sequence of Tetragenococcus muriaticus.</title>
        <authorList>
            <person name="Chuea-nongthon C."/>
            <person name="Rodtong S."/>
            <person name="Yongsawatdigul J."/>
            <person name="Steele J.L."/>
            <person name="Liu X.-y."/>
            <person name="Speers J."/>
            <person name="Glasner J.D."/>
            <person name="Neeno-Eckwall E.C."/>
        </authorList>
    </citation>
    <scope>NUCLEOTIDE SEQUENCE [LARGE SCALE GENOMIC DNA]</scope>
    <source>
        <strain evidence="17 18">3MR10-3</strain>
    </source>
</reference>
<evidence type="ECO:0000256" key="12">
    <source>
        <dbReference type="ARBA" id="ARBA00033354"/>
    </source>
</evidence>
<dbReference type="PANTHER" id="PTHR12213">
    <property type="entry name" value="CORRINOID ADENOSYLTRANSFERASE"/>
    <property type="match status" value="1"/>
</dbReference>
<evidence type="ECO:0000256" key="15">
    <source>
        <dbReference type="RuleBase" id="RU366026"/>
    </source>
</evidence>
<feature type="domain" description="Cobalamin adenosyltransferase-like" evidence="16">
    <location>
        <begin position="3"/>
        <end position="181"/>
    </location>
</feature>
<evidence type="ECO:0000256" key="4">
    <source>
        <dbReference type="ARBA" id="ARBA00012454"/>
    </source>
</evidence>
<dbReference type="GO" id="GO:0008817">
    <property type="term" value="F:corrinoid adenosyltransferase activity"/>
    <property type="evidence" value="ECO:0007669"/>
    <property type="project" value="UniProtKB-UniRule"/>
</dbReference>
<dbReference type="Pfam" id="PF01923">
    <property type="entry name" value="Cob_adeno_trans"/>
    <property type="match status" value="1"/>
</dbReference>
<evidence type="ECO:0000256" key="13">
    <source>
        <dbReference type="ARBA" id="ARBA00048555"/>
    </source>
</evidence>
<dbReference type="EC" id="2.5.1.17" evidence="4 15"/>
<keyword evidence="18" id="KW-1185">Reference proteome</keyword>
<evidence type="ECO:0000259" key="16">
    <source>
        <dbReference type="Pfam" id="PF01923"/>
    </source>
</evidence>
<accession>A0A091C3S6</accession>
<dbReference type="Proteomes" id="UP000029381">
    <property type="component" value="Unassembled WGS sequence"/>
</dbReference>
<evidence type="ECO:0000256" key="3">
    <source>
        <dbReference type="ARBA" id="ARBA00011233"/>
    </source>
</evidence>